<dbReference type="Proteomes" id="UP001597512">
    <property type="component" value="Unassembled WGS sequence"/>
</dbReference>
<evidence type="ECO:0000313" key="2">
    <source>
        <dbReference type="Proteomes" id="UP001597512"/>
    </source>
</evidence>
<comment type="caution">
    <text evidence="1">The sequence shown here is derived from an EMBL/GenBank/DDBJ whole genome shotgun (WGS) entry which is preliminary data.</text>
</comment>
<dbReference type="RefSeq" id="WP_381509038.1">
    <property type="nucleotide sequence ID" value="NZ_JBHUOM010000050.1"/>
</dbReference>
<reference evidence="2" key="1">
    <citation type="journal article" date="2019" name="Int. J. Syst. Evol. Microbiol.">
        <title>The Global Catalogue of Microorganisms (GCM) 10K type strain sequencing project: providing services to taxonomists for standard genome sequencing and annotation.</title>
        <authorList>
            <consortium name="The Broad Institute Genomics Platform"/>
            <consortium name="The Broad Institute Genome Sequencing Center for Infectious Disease"/>
            <person name="Wu L."/>
            <person name="Ma J."/>
        </authorList>
    </citation>
    <scope>NUCLEOTIDE SEQUENCE [LARGE SCALE GENOMIC DNA]</scope>
    <source>
        <strain evidence="2">KCTC 52490</strain>
    </source>
</reference>
<gene>
    <name evidence="1" type="ORF">ACFS25_31160</name>
</gene>
<name>A0ABW6AUI7_9BACT</name>
<dbReference type="EMBL" id="JBHUOM010000050">
    <property type="protein sequence ID" value="MFD2938264.1"/>
    <property type="molecule type" value="Genomic_DNA"/>
</dbReference>
<sequence>MKTALFLTDGSVDSALSLRRWLSIDPKAAIRLTVVHPYDIELGTTLTKITCRAAKQQAVDRLENWLDLLPQLWSGEFKTETLLATPELAATIHLLLRPYTYLLVDDQAFGLPVNSDALINTSSAKICRLGDHSLALLS</sequence>
<evidence type="ECO:0000313" key="1">
    <source>
        <dbReference type="EMBL" id="MFD2938264.1"/>
    </source>
</evidence>
<proteinExistence type="predicted"/>
<keyword evidence="2" id="KW-1185">Reference proteome</keyword>
<accession>A0ABW6AUI7</accession>
<evidence type="ECO:0008006" key="3">
    <source>
        <dbReference type="Google" id="ProtNLM"/>
    </source>
</evidence>
<protein>
    <recommendedName>
        <fullName evidence="3">Universal stress protein</fullName>
    </recommendedName>
</protein>
<organism evidence="1 2">
    <name type="scientific">Spirosoma flavum</name>
    <dbReference type="NCBI Taxonomy" id="2048557"/>
    <lineage>
        <taxon>Bacteria</taxon>
        <taxon>Pseudomonadati</taxon>
        <taxon>Bacteroidota</taxon>
        <taxon>Cytophagia</taxon>
        <taxon>Cytophagales</taxon>
        <taxon>Cytophagaceae</taxon>
        <taxon>Spirosoma</taxon>
    </lineage>
</organism>